<accession>A0AC35FWF7</accession>
<dbReference type="WBParaSite" id="PS1159_v2.g21555.t1">
    <property type="protein sequence ID" value="PS1159_v2.g21555.t1"/>
    <property type="gene ID" value="PS1159_v2.g21555"/>
</dbReference>
<dbReference type="Proteomes" id="UP000887580">
    <property type="component" value="Unplaced"/>
</dbReference>
<protein>
    <submittedName>
        <fullName evidence="2">SH2 domain-containing protein</fullName>
    </submittedName>
</protein>
<evidence type="ECO:0000313" key="2">
    <source>
        <dbReference type="WBParaSite" id="PS1159_v2.g21555.t1"/>
    </source>
</evidence>
<evidence type="ECO:0000313" key="1">
    <source>
        <dbReference type="Proteomes" id="UP000887580"/>
    </source>
</evidence>
<proteinExistence type="predicted"/>
<name>A0AC35FWF7_9BILA</name>
<organism evidence="1 2">
    <name type="scientific">Panagrolaimus sp. PS1159</name>
    <dbReference type="NCBI Taxonomy" id="55785"/>
    <lineage>
        <taxon>Eukaryota</taxon>
        <taxon>Metazoa</taxon>
        <taxon>Ecdysozoa</taxon>
        <taxon>Nematoda</taxon>
        <taxon>Chromadorea</taxon>
        <taxon>Rhabditida</taxon>
        <taxon>Tylenchina</taxon>
        <taxon>Panagrolaimomorpha</taxon>
        <taxon>Panagrolaimoidea</taxon>
        <taxon>Panagrolaimidae</taxon>
        <taxon>Panagrolaimus</taxon>
    </lineage>
</organism>
<reference evidence="2" key="1">
    <citation type="submission" date="2022-11" db="UniProtKB">
        <authorList>
            <consortium name="WormBaseParasite"/>
        </authorList>
    </citation>
    <scope>IDENTIFICATION</scope>
</reference>
<sequence length="1356" mass="152519">MYNNAETNVNDKKETTTKVDSDDTKKSEIIIEETAGPSKSNDVNEVDDETKASLLTKETSEVKKETENVNHPPQAEEMSLQKEEEKEEIDRIIPEPNLIGIKAVGIITACEGPDNVTSEEVSSINAAAPKESPQNPPSESGPPKSWIHKKRESLNSGSSQFDVSEIPMDVVETADTNSDAFILDSASNENNTKNEKDEVNVSIDKKEDETSKPPKSPKAKVFVQVHSNPVTSSETVIVAEDDGQKVEESIAIQQPETAAATSVATKVYDFKIESSHEFIEPQDIQVTNYEVAEAVSTKQSNSNPIIEDAQIAKTSKSHPEEINVVQYRDETKPVEQLSPSKADLIPHESLEDKIHVPKDRPKSAASLEHEHKHEKTIEIPVIQESVDEKPALSIIQIPDKESTEYNPMDDPHSPDYRPIIHQNSFEIPIIFEKKSTGEGPVRIGFTVDELPWEQDVVSESAKSENNKVAETAPRDEEEAKVDTTENVRSAAKEEQSTTEAKFETEIVATEEKLEDKKDEEITKQNGVDTKPEIEATEVKDEKIEEKTSASIVDEWQALENIDEEPLESHVLEKIPEEPQQTSMVQEKKGENPQESLQEKRHEDIHAEKPPPTEPPKIDEDVNIHFPLEKSLEESESNNKRTPPPTTNPNADSVIRTISESSPEHDEDTTYYSISTQNTVTQEDILIDPEEEKKVVEEALEVQKRTERMISEDNDESISTSFYSVSEKLSSKSEEDREKTPEATEKNKMNESKYENKQYENVADLMPHERDKIHVPHDKSKPAAMLEHENEKDKTLFQRRQIPVIIETKSAEIDGDDIDVTVEDATADDEENEKPQVILRKDKQRQNSEDTNSKPIVAVAPTSRTFETEKQRQEEKKEETQVLIGVTRPTSVIRTDENDDSEAPLIRVKRKDLAELEDILGENEIKVVEKHEHKFDEIIIKESSKSPLEPERKPSTPFYDESETSEVPIKYRNREAKLIQRLSEQSTTANEESSSKLNGIQERNQKQPENLFPKQQQNGISESSKKASMTESMIRDLREVNHELTHGPKSPSPGRHDECLSPRTLTRFHNPSVIFEKDNDKKNEGGEVIHHHPVFVKDTSKYWYKPTISREEAINMLRDKSPGTFVVRDSNSFPGAFGLALKVAKPPDGVLPGDGSELVRHFLIEPSSKGVKLKGCNNEPVFGTLAALVYQHSITPMALPCRLLLPEYDPASTPEHLNAAQALLEQGAACNVTYIYSFDTESLTGPEAVRRAGITLTDNTRTLFFRRHYPTNSVIYAGIDPEDRKWDNNSVIQLPTTYVRQARVFGFVARKISTKADNACHVFAELDPEQPATAVVNFITKVMMGNSEKRGRTLPPV</sequence>